<dbReference type="PROSITE" id="PS50005">
    <property type="entry name" value="TPR"/>
    <property type="match status" value="2"/>
</dbReference>
<feature type="transmembrane region" description="Helical" evidence="6">
    <location>
        <begin position="12"/>
        <end position="33"/>
    </location>
</feature>
<dbReference type="Pfam" id="PF04932">
    <property type="entry name" value="Wzy_C"/>
    <property type="match status" value="1"/>
</dbReference>
<feature type="transmembrane region" description="Helical" evidence="6">
    <location>
        <begin position="345"/>
        <end position="368"/>
    </location>
</feature>
<dbReference type="PANTHER" id="PTHR37422:SF13">
    <property type="entry name" value="LIPOPOLYSACCHARIDE BIOSYNTHESIS PROTEIN PA4999-RELATED"/>
    <property type="match status" value="1"/>
</dbReference>
<proteinExistence type="predicted"/>
<feature type="transmembrane region" description="Helical" evidence="6">
    <location>
        <begin position="103"/>
        <end position="122"/>
    </location>
</feature>
<evidence type="ECO:0000313" key="8">
    <source>
        <dbReference type="EMBL" id="OHA60643.1"/>
    </source>
</evidence>
<dbReference type="InterPro" id="IPR019734">
    <property type="entry name" value="TPR_rpt"/>
</dbReference>
<dbReference type="Proteomes" id="UP000177090">
    <property type="component" value="Unassembled WGS sequence"/>
</dbReference>
<feature type="transmembrane region" description="Helical" evidence="6">
    <location>
        <begin position="245"/>
        <end position="264"/>
    </location>
</feature>
<feature type="domain" description="O-antigen ligase-related" evidence="7">
    <location>
        <begin position="206"/>
        <end position="358"/>
    </location>
</feature>
<dbReference type="GO" id="GO:0016020">
    <property type="term" value="C:membrane"/>
    <property type="evidence" value="ECO:0007669"/>
    <property type="project" value="UniProtKB-SubCell"/>
</dbReference>
<dbReference type="SUPFAM" id="SSF48452">
    <property type="entry name" value="TPR-like"/>
    <property type="match status" value="1"/>
</dbReference>
<feature type="transmembrane region" description="Helical" evidence="6">
    <location>
        <begin position="435"/>
        <end position="457"/>
    </location>
</feature>
<name>A0A1G2QJR1_9BACT</name>
<gene>
    <name evidence="8" type="ORF">A2569_01025</name>
</gene>
<evidence type="ECO:0000256" key="1">
    <source>
        <dbReference type="ARBA" id="ARBA00004141"/>
    </source>
</evidence>
<feature type="transmembrane region" description="Helical" evidence="6">
    <location>
        <begin position="404"/>
        <end position="423"/>
    </location>
</feature>
<keyword evidence="5" id="KW-0802">TPR repeat</keyword>
<evidence type="ECO:0000256" key="3">
    <source>
        <dbReference type="ARBA" id="ARBA00022989"/>
    </source>
</evidence>
<keyword evidence="3 6" id="KW-1133">Transmembrane helix</keyword>
<feature type="transmembrane region" description="Helical" evidence="6">
    <location>
        <begin position="218"/>
        <end position="238"/>
    </location>
</feature>
<comment type="caution">
    <text evidence="8">The sequence shown here is derived from an EMBL/GenBank/DDBJ whole genome shotgun (WGS) entry which is preliminary data.</text>
</comment>
<feature type="transmembrane region" description="Helical" evidence="6">
    <location>
        <begin position="129"/>
        <end position="150"/>
    </location>
</feature>
<feature type="repeat" description="TPR" evidence="5">
    <location>
        <begin position="550"/>
        <end position="583"/>
    </location>
</feature>
<dbReference type="Gene3D" id="1.25.40.10">
    <property type="entry name" value="Tetratricopeptide repeat domain"/>
    <property type="match status" value="1"/>
</dbReference>
<dbReference type="Pfam" id="PF14559">
    <property type="entry name" value="TPR_19"/>
    <property type="match status" value="1"/>
</dbReference>
<dbReference type="SMART" id="SM00028">
    <property type="entry name" value="TPR"/>
    <property type="match status" value="3"/>
</dbReference>
<evidence type="ECO:0000256" key="5">
    <source>
        <dbReference type="PROSITE-ProRule" id="PRU00339"/>
    </source>
</evidence>
<feature type="repeat" description="TPR" evidence="5">
    <location>
        <begin position="584"/>
        <end position="617"/>
    </location>
</feature>
<dbReference type="InterPro" id="IPR011990">
    <property type="entry name" value="TPR-like_helical_dom_sf"/>
</dbReference>
<evidence type="ECO:0000313" key="9">
    <source>
        <dbReference type="Proteomes" id="UP000177090"/>
    </source>
</evidence>
<evidence type="ECO:0000256" key="6">
    <source>
        <dbReference type="SAM" id="Phobius"/>
    </source>
</evidence>
<evidence type="ECO:0000256" key="4">
    <source>
        <dbReference type="ARBA" id="ARBA00023136"/>
    </source>
</evidence>
<comment type="subcellular location">
    <subcellularLocation>
        <location evidence="1">Membrane</location>
        <topology evidence="1">Multi-pass membrane protein</topology>
    </subcellularLocation>
</comment>
<keyword evidence="4 6" id="KW-0472">Membrane</keyword>
<feature type="transmembrane region" description="Helical" evidence="6">
    <location>
        <begin position="170"/>
        <end position="187"/>
    </location>
</feature>
<feature type="transmembrane region" description="Helical" evidence="6">
    <location>
        <begin position="39"/>
        <end position="57"/>
    </location>
</feature>
<dbReference type="STRING" id="1802440.A2569_01025"/>
<reference evidence="8 9" key="1">
    <citation type="journal article" date="2016" name="Nat. Commun.">
        <title>Thousands of microbial genomes shed light on interconnected biogeochemical processes in an aquifer system.</title>
        <authorList>
            <person name="Anantharaman K."/>
            <person name="Brown C.T."/>
            <person name="Hug L.A."/>
            <person name="Sharon I."/>
            <person name="Castelle C.J."/>
            <person name="Probst A.J."/>
            <person name="Thomas B.C."/>
            <person name="Singh A."/>
            <person name="Wilkins M.J."/>
            <person name="Karaoz U."/>
            <person name="Brodie E.L."/>
            <person name="Williams K.H."/>
            <person name="Hubbard S.S."/>
            <person name="Banfield J.F."/>
        </authorList>
    </citation>
    <scope>NUCLEOTIDE SEQUENCE [LARGE SCALE GENOMIC DNA]</scope>
</reference>
<protein>
    <recommendedName>
        <fullName evidence="7">O-antigen ligase-related domain-containing protein</fullName>
    </recommendedName>
</protein>
<feature type="transmembrane region" description="Helical" evidence="6">
    <location>
        <begin position="69"/>
        <end position="91"/>
    </location>
</feature>
<evidence type="ECO:0000256" key="2">
    <source>
        <dbReference type="ARBA" id="ARBA00022692"/>
    </source>
</evidence>
<dbReference type="InterPro" id="IPR007016">
    <property type="entry name" value="O-antigen_ligase-rel_domated"/>
</dbReference>
<accession>A0A1G2QJR1</accession>
<organism evidence="8 9">
    <name type="scientific">Candidatus Vogelbacteria bacterium RIFOXYD1_FULL_51_18</name>
    <dbReference type="NCBI Taxonomy" id="1802440"/>
    <lineage>
        <taxon>Bacteria</taxon>
        <taxon>Candidatus Vogeliibacteriota</taxon>
    </lineage>
</organism>
<sequence length="736" mass="82681">MKINTLVRFGIYGGLFLVPFIPLVVSSSLFFPYITAKNVIFRVLVELITLLWVIVALREPKYRPRRSWVLYAVLAVSTALTIATVTGINPYRSFWSNYERMDGLVTNLHLLLYFLVIGSVLLTEHLWTWLLRTYVGASVIMSFIALAQYAEGLSKGISVRLDAQLGNATYLAFYMYFHIFLASLLLVRQWKSLGFRILYISLIAIELAVLYLTATRGALLGLLVAIATIAALTSYVYWEELRIRNYALTALGVVCAFVIIFYGLKDSNFIQGSPVLSRFANISPTETTTESRFIIWGMALKGFTEHPLFGWGPENFNILFNKYYEPHLWRQEPWFDRSHNVFLDWLVSAGLVGLASYLALYVASLFYLWKKSSRERIFPAHEAILFSGLLAGYLFQNIFVFDNIVSYMLFFTILAYVHVRVTADEHPIGSSIRPHQGLVAAGAILATLAFGASLYVANIKPVLANRTLIRGIIPPVQGEKAEDFLKSRNDEFLRAISYNTFGTTEAREQYLQFAGRVIGTQTIPEATRIAIGSSAVSEMKKQITEYPDDARYRMFLGSFLSAVGDAPGAIAEFQKALELSPGKQQILLELAAAYERAGKKVESRETIRTAFELDPTNPEIAKTHAYLLLLEGKRAEAEQVLTPLYGSIAAPDPRFVNYFLERKEYQNLLISMEGVAEANPSDIQLQYSLAAAYLQVGERAQSVTQLKKIGEQFPQQATQTRALIGEIEAGRNPIQE</sequence>
<dbReference type="EMBL" id="MHTL01000011">
    <property type="protein sequence ID" value="OHA60643.1"/>
    <property type="molecule type" value="Genomic_DNA"/>
</dbReference>
<evidence type="ECO:0000259" key="7">
    <source>
        <dbReference type="Pfam" id="PF04932"/>
    </source>
</evidence>
<feature type="transmembrane region" description="Helical" evidence="6">
    <location>
        <begin position="194"/>
        <end position="212"/>
    </location>
</feature>
<keyword evidence="2 6" id="KW-0812">Transmembrane</keyword>
<dbReference type="PANTHER" id="PTHR37422">
    <property type="entry name" value="TEICHURONIC ACID BIOSYNTHESIS PROTEIN TUAE"/>
    <property type="match status" value="1"/>
</dbReference>
<dbReference type="InterPro" id="IPR051533">
    <property type="entry name" value="WaaL-like"/>
</dbReference>
<dbReference type="AlphaFoldDB" id="A0A1G2QJR1"/>